<accession>A0A1F8EBN8</accession>
<organism evidence="1 2">
    <name type="scientific">Candidatus Yanofskybacteria bacterium RIFCSPHIGHO2_01_FULL_41_26</name>
    <dbReference type="NCBI Taxonomy" id="1802661"/>
    <lineage>
        <taxon>Bacteria</taxon>
        <taxon>Candidatus Yanofskyibacteriota</taxon>
    </lineage>
</organism>
<dbReference type="Proteomes" id="UP000176893">
    <property type="component" value="Unassembled WGS sequence"/>
</dbReference>
<evidence type="ECO:0000313" key="1">
    <source>
        <dbReference type="EMBL" id="OGM98324.1"/>
    </source>
</evidence>
<comment type="caution">
    <text evidence="1">The sequence shown here is derived from an EMBL/GenBank/DDBJ whole genome shotgun (WGS) entry which is preliminary data.</text>
</comment>
<gene>
    <name evidence="1" type="ORF">A2649_03515</name>
</gene>
<sequence>MINESPKKLETKEKLPRLGMLMSQLNTETLREVLIIYDRVCGGRVNELALDKFANPLDHTIDNIKTRLKDGNAADWGVSCTY</sequence>
<proteinExistence type="predicted"/>
<name>A0A1F8EBN8_9BACT</name>
<reference evidence="1 2" key="1">
    <citation type="journal article" date="2016" name="Nat. Commun.">
        <title>Thousands of microbial genomes shed light on interconnected biogeochemical processes in an aquifer system.</title>
        <authorList>
            <person name="Anantharaman K."/>
            <person name="Brown C.T."/>
            <person name="Hug L.A."/>
            <person name="Sharon I."/>
            <person name="Castelle C.J."/>
            <person name="Probst A.J."/>
            <person name="Thomas B.C."/>
            <person name="Singh A."/>
            <person name="Wilkins M.J."/>
            <person name="Karaoz U."/>
            <person name="Brodie E.L."/>
            <person name="Williams K.H."/>
            <person name="Hubbard S.S."/>
            <person name="Banfield J.F."/>
        </authorList>
    </citation>
    <scope>NUCLEOTIDE SEQUENCE [LARGE SCALE GENOMIC DNA]</scope>
</reference>
<dbReference type="AlphaFoldDB" id="A0A1F8EBN8"/>
<dbReference type="EMBL" id="MGJB01000017">
    <property type="protein sequence ID" value="OGM98324.1"/>
    <property type="molecule type" value="Genomic_DNA"/>
</dbReference>
<evidence type="ECO:0000313" key="2">
    <source>
        <dbReference type="Proteomes" id="UP000176893"/>
    </source>
</evidence>
<protein>
    <submittedName>
        <fullName evidence="1">Uncharacterized protein</fullName>
    </submittedName>
</protein>